<dbReference type="Pfam" id="PF13365">
    <property type="entry name" value="Trypsin_2"/>
    <property type="match status" value="1"/>
</dbReference>
<dbReference type="Proteomes" id="UP001617669">
    <property type="component" value="Unassembled WGS sequence"/>
</dbReference>
<gene>
    <name evidence="2" type="ORF">ACIKP9_02530</name>
</gene>
<dbReference type="PROSITE" id="PS50005">
    <property type="entry name" value="TPR"/>
    <property type="match status" value="1"/>
</dbReference>
<dbReference type="PANTHER" id="PTHR43019:SF23">
    <property type="entry name" value="PROTEASE DO-LIKE 5, CHLOROPLASTIC"/>
    <property type="match status" value="1"/>
</dbReference>
<sequence>MPYLLLFAVPWLFFPTTSAWAIDREKLIEPFFSTVMVRAYRTDGGLGYGSGIVVASDKVLTNCHVLRESGKPWISRGEDVYHVQSVQADVWHDLCLLHTDPLPFKPVTLGSSNALKKGEQVIAIGHSNGVAAPLISAGNVKSLYALDDAHIIRSSARFALGASGSGLYNEAGELIGINTFKTLGRQAYYYALPIEWLKQVEMRQPQTRFPLIGQTLWEATEQSRLYFLMIAMPEIQQNWPALLQVASQWTAAEPDNSEAWYELGYAQEQLKQAQAAEVSYQHALTLDPQNTDAMFRLGLLAAQQGNQAEAQAMEQSLSRISEKLAMELRKATACSSDCPATPAQPTSASP</sequence>
<feature type="repeat" description="TPR" evidence="1">
    <location>
        <begin position="257"/>
        <end position="290"/>
    </location>
</feature>
<dbReference type="PANTHER" id="PTHR43019">
    <property type="entry name" value="SERINE ENDOPROTEASE DEGS"/>
    <property type="match status" value="1"/>
</dbReference>
<dbReference type="Pfam" id="PF13181">
    <property type="entry name" value="TPR_8"/>
    <property type="match status" value="1"/>
</dbReference>
<evidence type="ECO:0000256" key="1">
    <source>
        <dbReference type="PROSITE-ProRule" id="PRU00339"/>
    </source>
</evidence>
<dbReference type="Gene3D" id="2.40.10.10">
    <property type="entry name" value="Trypsin-like serine proteases"/>
    <property type="match status" value="2"/>
</dbReference>
<dbReference type="SMART" id="SM00028">
    <property type="entry name" value="TPR"/>
    <property type="match status" value="1"/>
</dbReference>
<evidence type="ECO:0000313" key="3">
    <source>
        <dbReference type="Proteomes" id="UP001617669"/>
    </source>
</evidence>
<reference evidence="2 3" key="1">
    <citation type="submission" date="2024-11" db="EMBL/GenBank/DDBJ databases">
        <authorList>
            <person name="Kaparullina E.N."/>
            <person name="Delegan Y.A."/>
            <person name="Doronina N.V."/>
        </authorList>
    </citation>
    <scope>NUCLEOTIDE SEQUENCE [LARGE SCALE GENOMIC DNA]</scope>
    <source>
        <strain evidence="2 3">7sh_L</strain>
    </source>
</reference>
<organism evidence="2 3">
    <name type="scientific">Methylobacillus methanolivorans</name>
    <dbReference type="NCBI Taxonomy" id="1848927"/>
    <lineage>
        <taxon>Bacteria</taxon>
        <taxon>Pseudomonadati</taxon>
        <taxon>Pseudomonadota</taxon>
        <taxon>Betaproteobacteria</taxon>
        <taxon>Nitrosomonadales</taxon>
        <taxon>Methylophilaceae</taxon>
        <taxon>Methylobacillus</taxon>
    </lineage>
</organism>
<dbReference type="SUPFAM" id="SSF50494">
    <property type="entry name" value="Trypsin-like serine proteases"/>
    <property type="match status" value="1"/>
</dbReference>
<keyword evidence="1" id="KW-0802">TPR repeat</keyword>
<dbReference type="RefSeq" id="WP_400878882.1">
    <property type="nucleotide sequence ID" value="NZ_JBIWXY010000001.1"/>
</dbReference>
<dbReference type="SUPFAM" id="SSF48452">
    <property type="entry name" value="TPR-like"/>
    <property type="match status" value="1"/>
</dbReference>
<dbReference type="InterPro" id="IPR009003">
    <property type="entry name" value="Peptidase_S1_PA"/>
</dbReference>
<proteinExistence type="predicted"/>
<keyword evidence="3" id="KW-1185">Reference proteome</keyword>
<dbReference type="InterPro" id="IPR011990">
    <property type="entry name" value="TPR-like_helical_dom_sf"/>
</dbReference>
<name>A0ABW8GI89_9PROT</name>
<accession>A0ABW8GI89</accession>
<dbReference type="EMBL" id="JBIWXY010000001">
    <property type="protein sequence ID" value="MFJ5445097.1"/>
    <property type="molecule type" value="Genomic_DNA"/>
</dbReference>
<comment type="caution">
    <text evidence="2">The sequence shown here is derived from an EMBL/GenBank/DDBJ whole genome shotgun (WGS) entry which is preliminary data.</text>
</comment>
<protein>
    <submittedName>
        <fullName evidence="2">Trypsin-like peptidase domain-containing protein</fullName>
    </submittedName>
</protein>
<evidence type="ECO:0000313" key="2">
    <source>
        <dbReference type="EMBL" id="MFJ5445097.1"/>
    </source>
</evidence>
<dbReference type="InterPro" id="IPR019734">
    <property type="entry name" value="TPR_rpt"/>
</dbReference>
<dbReference type="Gene3D" id="1.25.40.10">
    <property type="entry name" value="Tetratricopeptide repeat domain"/>
    <property type="match status" value="1"/>
</dbReference>
<dbReference type="InterPro" id="IPR043504">
    <property type="entry name" value="Peptidase_S1_PA_chymotrypsin"/>
</dbReference>